<comment type="cofactor">
    <cofactor evidence="1">
        <name>adenosylcob(III)alamin</name>
        <dbReference type="ChEBI" id="CHEBI:18408"/>
    </cofactor>
</comment>
<dbReference type="Proteomes" id="UP001243846">
    <property type="component" value="Unassembled WGS sequence"/>
</dbReference>
<comment type="similarity">
    <text evidence="2">Belongs to the methylmalonyl-CoA mutase family.</text>
</comment>
<keyword evidence="6" id="KW-0170">Cobalt</keyword>
<evidence type="ECO:0000259" key="7">
    <source>
        <dbReference type="PROSITE" id="PS51332"/>
    </source>
</evidence>
<evidence type="ECO:0000256" key="6">
    <source>
        <dbReference type="ARBA" id="ARBA00023285"/>
    </source>
</evidence>
<accession>A0ABT8D3W2</accession>
<dbReference type="Pfam" id="PF02310">
    <property type="entry name" value="B12-binding"/>
    <property type="match status" value="1"/>
</dbReference>
<dbReference type="EMBL" id="JAUFRC010000001">
    <property type="protein sequence ID" value="MDN3711086.1"/>
    <property type="molecule type" value="Genomic_DNA"/>
</dbReference>
<evidence type="ECO:0000256" key="3">
    <source>
        <dbReference type="ARBA" id="ARBA00022628"/>
    </source>
</evidence>
<dbReference type="Gene3D" id="3.20.20.240">
    <property type="entry name" value="Methylmalonyl-CoA mutase"/>
    <property type="match status" value="1"/>
</dbReference>
<dbReference type="SUPFAM" id="SSF52242">
    <property type="entry name" value="Cobalamin (vitamin B12)-binding domain"/>
    <property type="match status" value="1"/>
</dbReference>
<keyword evidence="4" id="KW-0479">Metal-binding</keyword>
<evidence type="ECO:0000313" key="9">
    <source>
        <dbReference type="Proteomes" id="UP001243846"/>
    </source>
</evidence>
<dbReference type="InterPro" id="IPR006098">
    <property type="entry name" value="MMCoA_mutase_a_cat"/>
</dbReference>
<name>A0ABT8D3W2_9RHOB</name>
<feature type="domain" description="B12-binding" evidence="7">
    <location>
        <begin position="519"/>
        <end position="648"/>
    </location>
</feature>
<organism evidence="8 9">
    <name type="scientific">Paracoccus cavernae</name>
    <dbReference type="NCBI Taxonomy" id="1571207"/>
    <lineage>
        <taxon>Bacteria</taxon>
        <taxon>Pseudomonadati</taxon>
        <taxon>Pseudomonadota</taxon>
        <taxon>Alphaproteobacteria</taxon>
        <taxon>Rhodobacterales</taxon>
        <taxon>Paracoccaceae</taxon>
        <taxon>Paracoccus</taxon>
    </lineage>
</organism>
<keyword evidence="5" id="KW-0413">Isomerase</keyword>
<keyword evidence="9" id="KW-1185">Reference proteome</keyword>
<keyword evidence="3" id="KW-0846">Cobalamin</keyword>
<dbReference type="PANTHER" id="PTHR48101">
    <property type="entry name" value="METHYLMALONYL-COA MUTASE, MITOCHONDRIAL-RELATED"/>
    <property type="match status" value="1"/>
</dbReference>
<evidence type="ECO:0000256" key="2">
    <source>
        <dbReference type="ARBA" id="ARBA00008465"/>
    </source>
</evidence>
<evidence type="ECO:0000256" key="5">
    <source>
        <dbReference type="ARBA" id="ARBA00023235"/>
    </source>
</evidence>
<sequence>MTEKDKPWLFRTYAGHSTAKKSNELYRMNLSKGQTGLSVAFDLPTQTGYDSDHVLARGEVGKVGVPIGHLGDMRALFDQIPLEQMNTSMTINATAPWLLALYIAAAEEQGADVAKLQGTVQNDLVKEYLSRGTYICPPQPSLAMITDVAAYTAQHLPKWNPMNVCSYHLQEAGATPEQELAYALATAIAVLDDLRGKVAASDFPAMVGRISFFVNAGIRFVTELCKMRAFTELWDEITRERYGIEEEKFRRFRYGVQVNSLGLTEQQPENNVYRILLEMLAVTLSKNARARAVQLPAWNEALGLPRPWDQQWSLRMQQILAYETDLLEYGDLFDGNPAIAAKVEALKAGARSELALLDGMGGAIAAIDYMKGRLVEANAARLGRIETAETVVVGVNRWQQGEPSPLTAGDGGIMTVDQGVEAEQIARLEAWRRERDNGAVGAALDALREAARRGANIMPASIAAAKAGATTGEWAGVMRAVHGEYRGPTGVSASPSNHTDGLEPIREAVDAVSRRLGRRLKFIVGKPGLDGHSNGAEQIAFRARDCGMDITYDGIRLTPEQIVASARENSAHVVGLSILSGSHLPLIEETMQRMQAAGLGDVPVVIGGIIPDEDATRLRAMGVSRVYTPKDFELNRIMMDIVALVEPEPLPA</sequence>
<dbReference type="PANTHER" id="PTHR48101:SF3">
    <property type="entry name" value="COENZYME B12-DEPENDENT MUTASE"/>
    <property type="match status" value="1"/>
</dbReference>
<dbReference type="InterPro" id="IPR006099">
    <property type="entry name" value="MeMalonylCoA_mutase_a/b_cat"/>
</dbReference>
<evidence type="ECO:0000256" key="1">
    <source>
        <dbReference type="ARBA" id="ARBA00001922"/>
    </source>
</evidence>
<proteinExistence type="inferred from homology"/>
<evidence type="ECO:0000256" key="4">
    <source>
        <dbReference type="ARBA" id="ARBA00022723"/>
    </source>
</evidence>
<dbReference type="RefSeq" id="WP_377685416.1">
    <property type="nucleotide sequence ID" value="NZ_JBHMDZ010000009.1"/>
</dbReference>
<gene>
    <name evidence="8" type="ORF">QWZ10_03290</name>
</gene>
<protein>
    <submittedName>
        <fullName evidence="8">Protein meaA</fullName>
    </submittedName>
</protein>
<dbReference type="Pfam" id="PF01642">
    <property type="entry name" value="MM_CoA_mutase"/>
    <property type="match status" value="1"/>
</dbReference>
<dbReference type="CDD" id="cd02071">
    <property type="entry name" value="MM_CoA_mut_B12_BD"/>
    <property type="match status" value="1"/>
</dbReference>
<dbReference type="Gene3D" id="3.40.50.280">
    <property type="entry name" value="Cobalamin-binding domain"/>
    <property type="match status" value="1"/>
</dbReference>
<dbReference type="InterPro" id="IPR006158">
    <property type="entry name" value="Cobalamin-bd"/>
</dbReference>
<dbReference type="InterPro" id="IPR016176">
    <property type="entry name" value="Cbl-dep_enz_cat"/>
</dbReference>
<evidence type="ECO:0000313" key="8">
    <source>
        <dbReference type="EMBL" id="MDN3711086.1"/>
    </source>
</evidence>
<dbReference type="NCBIfam" id="TIGR00641">
    <property type="entry name" value="acid_CoA_mut_N"/>
    <property type="match status" value="1"/>
</dbReference>
<dbReference type="PROSITE" id="PS51332">
    <property type="entry name" value="B12_BINDING"/>
    <property type="match status" value="1"/>
</dbReference>
<dbReference type="InterPro" id="IPR036724">
    <property type="entry name" value="Cobalamin-bd_sf"/>
</dbReference>
<dbReference type="InterPro" id="IPR006159">
    <property type="entry name" value="Acid_CoA_mut_C"/>
</dbReference>
<dbReference type="NCBIfam" id="TIGR00640">
    <property type="entry name" value="acid_CoA_mut_C"/>
    <property type="match status" value="1"/>
</dbReference>
<dbReference type="SUPFAM" id="SSF51703">
    <property type="entry name" value="Cobalamin (vitamin B12)-dependent enzymes"/>
    <property type="match status" value="1"/>
</dbReference>
<comment type="caution">
    <text evidence="8">The sequence shown here is derived from an EMBL/GenBank/DDBJ whole genome shotgun (WGS) entry which is preliminary data.</text>
</comment>
<reference evidence="9" key="1">
    <citation type="journal article" date="2019" name="Int. J. Syst. Evol. Microbiol.">
        <title>The Global Catalogue of Microorganisms (GCM) 10K type strain sequencing project: providing services to taxonomists for standard genome sequencing and annotation.</title>
        <authorList>
            <consortium name="The Broad Institute Genomics Platform"/>
            <consortium name="The Broad Institute Genome Sequencing Center for Infectious Disease"/>
            <person name="Wu L."/>
            <person name="Ma J."/>
        </authorList>
    </citation>
    <scope>NUCLEOTIDE SEQUENCE [LARGE SCALE GENOMIC DNA]</scope>
    <source>
        <strain evidence="9">CECT 8482</strain>
    </source>
</reference>